<dbReference type="Gene3D" id="1.10.1200.120">
    <property type="entry name" value="Large-conductance mechanosensitive channel, MscL, domain 1"/>
    <property type="match status" value="1"/>
</dbReference>
<evidence type="ECO:0000256" key="5">
    <source>
        <dbReference type="ARBA" id="ARBA00022692"/>
    </source>
</evidence>
<evidence type="ECO:0000256" key="10">
    <source>
        <dbReference type="HAMAP-Rule" id="MF_00115"/>
    </source>
</evidence>
<evidence type="ECO:0000256" key="4">
    <source>
        <dbReference type="ARBA" id="ARBA00022475"/>
    </source>
</evidence>
<keyword evidence="5 10" id="KW-0812">Transmembrane</keyword>
<dbReference type="PANTHER" id="PTHR30266">
    <property type="entry name" value="MECHANOSENSITIVE CHANNEL MSCL"/>
    <property type="match status" value="1"/>
</dbReference>
<dbReference type="PROSITE" id="PS01327">
    <property type="entry name" value="MSCL"/>
    <property type="match status" value="1"/>
</dbReference>
<protein>
    <recommendedName>
        <fullName evidence="10">Large-conductance mechanosensitive channel</fullName>
    </recommendedName>
</protein>
<dbReference type="InterPro" id="IPR001185">
    <property type="entry name" value="MS_channel"/>
</dbReference>
<name>A0A0U1QSZ8_9BACL</name>
<evidence type="ECO:0000313" key="12">
    <source>
        <dbReference type="Proteomes" id="UP000035553"/>
    </source>
</evidence>
<proteinExistence type="inferred from homology"/>
<dbReference type="Pfam" id="PF01741">
    <property type="entry name" value="MscL"/>
    <property type="match status" value="1"/>
</dbReference>
<evidence type="ECO:0000256" key="8">
    <source>
        <dbReference type="ARBA" id="ARBA00023136"/>
    </source>
</evidence>
<reference evidence="11 12" key="1">
    <citation type="journal article" date="2011" name="J. Bacteriol.">
        <title>Draft genome sequence of Sporolactobacillus inulinus strain CASD, an efficient D-lactic acid-producing bacterium with high-concentration lactate tolerance capability.</title>
        <authorList>
            <person name="Yu B."/>
            <person name="Su F."/>
            <person name="Wang L."/>
            <person name="Xu K."/>
            <person name="Zhao B."/>
            <person name="Xu P."/>
        </authorList>
    </citation>
    <scope>NUCLEOTIDE SEQUENCE [LARGE SCALE GENOMIC DNA]</scope>
    <source>
        <strain evidence="11 12">CASD</strain>
    </source>
</reference>
<dbReference type="InterPro" id="IPR019823">
    <property type="entry name" value="Mechanosensitive_channel_CS"/>
</dbReference>
<dbReference type="EMBL" id="AFVQ02000004">
    <property type="protein sequence ID" value="KLI03925.1"/>
    <property type="molecule type" value="Genomic_DNA"/>
</dbReference>
<feature type="transmembrane region" description="Helical" evidence="10">
    <location>
        <begin position="82"/>
        <end position="103"/>
    </location>
</feature>
<dbReference type="HAMAP" id="MF_00115">
    <property type="entry name" value="MscL"/>
    <property type="match status" value="1"/>
</dbReference>
<keyword evidence="4 10" id="KW-1003">Cell membrane</keyword>
<keyword evidence="9 10" id="KW-0407">Ion channel</keyword>
<comment type="similarity">
    <text evidence="2 10">Belongs to the MscL family.</text>
</comment>
<sequence length="155" mass="16698">MKTLDEFKKFLTRGNVIDLAIGVIIGTAFGKIVSSLVTDVIMPPIGLLLGKVDFSSLYINLSGHTYGSLEAAKKAGAPTINYGLFINNVINFIIIAFVIFCAIKMLQKATPKKEAAATTKTCPYCFSSIPIKATKCAHCTADLPDESNQQPIHTD</sequence>
<dbReference type="InterPro" id="IPR036019">
    <property type="entry name" value="MscL_channel"/>
</dbReference>
<dbReference type="InterPro" id="IPR037673">
    <property type="entry name" value="MSC/AndL"/>
</dbReference>
<evidence type="ECO:0000256" key="2">
    <source>
        <dbReference type="ARBA" id="ARBA00007254"/>
    </source>
</evidence>
<comment type="caution">
    <text evidence="11">The sequence shown here is derived from an EMBL/GenBank/DDBJ whole genome shotgun (WGS) entry which is preliminary data.</text>
</comment>
<dbReference type="Proteomes" id="UP000035553">
    <property type="component" value="Unassembled WGS sequence"/>
</dbReference>
<feature type="transmembrane region" description="Helical" evidence="10">
    <location>
        <begin position="16"/>
        <end position="37"/>
    </location>
</feature>
<dbReference type="SUPFAM" id="SSF81330">
    <property type="entry name" value="Gated mechanosensitive channel"/>
    <property type="match status" value="1"/>
</dbReference>
<comment type="subcellular location">
    <subcellularLocation>
        <location evidence="1 10">Cell membrane</location>
        <topology evidence="1 10">Multi-pass membrane protein</topology>
    </subcellularLocation>
</comment>
<evidence type="ECO:0000313" key="11">
    <source>
        <dbReference type="EMBL" id="KLI03925.1"/>
    </source>
</evidence>
<keyword evidence="8 10" id="KW-0472">Membrane</keyword>
<dbReference type="NCBIfam" id="NF001843">
    <property type="entry name" value="PRK00567.1-4"/>
    <property type="match status" value="1"/>
</dbReference>
<accession>A0A0U1QSZ8</accession>
<organism evidence="11 12">
    <name type="scientific">Sporolactobacillus inulinus CASD</name>
    <dbReference type="NCBI Taxonomy" id="1069536"/>
    <lineage>
        <taxon>Bacteria</taxon>
        <taxon>Bacillati</taxon>
        <taxon>Bacillota</taxon>
        <taxon>Bacilli</taxon>
        <taxon>Bacillales</taxon>
        <taxon>Sporolactobacillaceae</taxon>
        <taxon>Sporolactobacillus</taxon>
    </lineage>
</organism>
<keyword evidence="6 10" id="KW-1133">Transmembrane helix</keyword>
<comment type="subunit">
    <text evidence="10">Homopentamer.</text>
</comment>
<keyword evidence="12" id="KW-1185">Reference proteome</keyword>
<evidence type="ECO:0000256" key="1">
    <source>
        <dbReference type="ARBA" id="ARBA00004651"/>
    </source>
</evidence>
<dbReference type="NCBIfam" id="TIGR00220">
    <property type="entry name" value="mscL"/>
    <property type="match status" value="1"/>
</dbReference>
<dbReference type="STRING" id="1069536.SINU_00120"/>
<evidence type="ECO:0000256" key="9">
    <source>
        <dbReference type="ARBA" id="ARBA00023303"/>
    </source>
</evidence>
<evidence type="ECO:0000256" key="6">
    <source>
        <dbReference type="ARBA" id="ARBA00022989"/>
    </source>
</evidence>
<evidence type="ECO:0000256" key="3">
    <source>
        <dbReference type="ARBA" id="ARBA00022448"/>
    </source>
</evidence>
<keyword evidence="7 10" id="KW-0406">Ion transport</keyword>
<comment type="function">
    <text evidence="10">Channel that opens in response to stretch forces in the membrane lipid bilayer. May participate in the regulation of osmotic pressure changes within the cell.</text>
</comment>
<dbReference type="RefSeq" id="WP_010024887.1">
    <property type="nucleotide sequence ID" value="NZ_AFVQ02000004.1"/>
</dbReference>
<evidence type="ECO:0000256" key="7">
    <source>
        <dbReference type="ARBA" id="ARBA00023065"/>
    </source>
</evidence>
<dbReference type="AlphaFoldDB" id="A0A0U1QSZ8"/>
<dbReference type="GO" id="GO:0008381">
    <property type="term" value="F:mechanosensitive monoatomic ion channel activity"/>
    <property type="evidence" value="ECO:0007669"/>
    <property type="project" value="UniProtKB-UniRule"/>
</dbReference>
<gene>
    <name evidence="10" type="primary">mscL</name>
    <name evidence="11" type="ORF">SINU_00120</name>
</gene>
<dbReference type="GO" id="GO:0005886">
    <property type="term" value="C:plasma membrane"/>
    <property type="evidence" value="ECO:0007669"/>
    <property type="project" value="UniProtKB-SubCell"/>
</dbReference>
<dbReference type="PANTHER" id="PTHR30266:SF2">
    <property type="entry name" value="LARGE-CONDUCTANCE MECHANOSENSITIVE CHANNEL"/>
    <property type="match status" value="1"/>
</dbReference>
<dbReference type="OrthoDB" id="9810350at2"/>
<dbReference type="PRINTS" id="PR01264">
    <property type="entry name" value="MECHCHANNEL"/>
</dbReference>
<keyword evidence="3 10" id="KW-0813">Transport</keyword>